<dbReference type="InterPro" id="IPR006769">
    <property type="entry name" value="MCU_C"/>
</dbReference>
<dbReference type="GO" id="GO:0015292">
    <property type="term" value="F:uniporter activity"/>
    <property type="evidence" value="ECO:0007669"/>
    <property type="project" value="TreeGrafter"/>
</dbReference>
<evidence type="ECO:0000259" key="10">
    <source>
        <dbReference type="Pfam" id="PF04678"/>
    </source>
</evidence>
<dbReference type="GO" id="GO:0036444">
    <property type="term" value="P:calcium import into the mitochondrion"/>
    <property type="evidence" value="ECO:0007669"/>
    <property type="project" value="TreeGrafter"/>
</dbReference>
<evidence type="ECO:0000256" key="4">
    <source>
        <dbReference type="ARBA" id="ARBA00022568"/>
    </source>
</evidence>
<name>A0AAD9XDB5_9ROSI</name>
<proteinExistence type="inferred from homology"/>
<keyword evidence="6" id="KW-0106">Calcium</keyword>
<dbReference type="GO" id="GO:0005262">
    <property type="term" value="F:calcium channel activity"/>
    <property type="evidence" value="ECO:0007669"/>
    <property type="project" value="TreeGrafter"/>
</dbReference>
<evidence type="ECO:0000313" key="11">
    <source>
        <dbReference type="EMBL" id="KAK2657290.1"/>
    </source>
</evidence>
<dbReference type="GO" id="GO:1990246">
    <property type="term" value="C:uniplex complex"/>
    <property type="evidence" value="ECO:0007669"/>
    <property type="project" value="TreeGrafter"/>
</dbReference>
<evidence type="ECO:0000256" key="3">
    <source>
        <dbReference type="ARBA" id="ARBA00022448"/>
    </source>
</evidence>
<evidence type="ECO:0000256" key="6">
    <source>
        <dbReference type="ARBA" id="ARBA00022837"/>
    </source>
</evidence>
<dbReference type="PANTHER" id="PTHR13462:SF31">
    <property type="entry name" value="CALCIUM UNIPORTER PROTEIN 1, MITOCHONDRIAL"/>
    <property type="match status" value="1"/>
</dbReference>
<comment type="subcellular location">
    <subcellularLocation>
        <location evidence="1">Membrane</location>
        <topology evidence="1">Multi-pass membrane protein</topology>
    </subcellularLocation>
</comment>
<reference evidence="11" key="1">
    <citation type="journal article" date="2023" name="Plant J.">
        <title>Genome sequences and population genomics provide insights into the demographic history, inbreeding, and mutation load of two 'living fossil' tree species of Dipteronia.</title>
        <authorList>
            <person name="Feng Y."/>
            <person name="Comes H.P."/>
            <person name="Chen J."/>
            <person name="Zhu S."/>
            <person name="Lu R."/>
            <person name="Zhang X."/>
            <person name="Li P."/>
            <person name="Qiu J."/>
            <person name="Olsen K.M."/>
            <person name="Qiu Y."/>
        </authorList>
    </citation>
    <scope>NUCLEOTIDE SEQUENCE</scope>
    <source>
        <strain evidence="11">KIB01</strain>
    </source>
</reference>
<dbReference type="AlphaFoldDB" id="A0AAD9XDB5"/>
<dbReference type="Pfam" id="PF04678">
    <property type="entry name" value="MCU"/>
    <property type="match status" value="1"/>
</dbReference>
<gene>
    <name evidence="11" type="ORF">Ddye_010342</name>
</gene>
<dbReference type="PANTHER" id="PTHR13462">
    <property type="entry name" value="CALCIUM UNIPORTER PROTEIN, MITOCHONDRIAL"/>
    <property type="match status" value="1"/>
</dbReference>
<evidence type="ECO:0000256" key="8">
    <source>
        <dbReference type="ARBA" id="ARBA00023065"/>
    </source>
</evidence>
<keyword evidence="8" id="KW-0406">Ion transport</keyword>
<keyword evidence="5" id="KW-0812">Transmembrane</keyword>
<evidence type="ECO:0000256" key="7">
    <source>
        <dbReference type="ARBA" id="ARBA00022989"/>
    </source>
</evidence>
<keyword evidence="12" id="KW-1185">Reference proteome</keyword>
<comment type="caution">
    <text evidence="11">The sequence shown here is derived from an EMBL/GenBank/DDBJ whole genome shotgun (WGS) entry which is preliminary data.</text>
</comment>
<protein>
    <recommendedName>
        <fullName evidence="10">Calcium uniporter protein C-terminal domain-containing protein</fullName>
    </recommendedName>
</protein>
<evidence type="ECO:0000313" key="12">
    <source>
        <dbReference type="Proteomes" id="UP001280121"/>
    </source>
</evidence>
<dbReference type="GO" id="GO:0051560">
    <property type="term" value="P:mitochondrial calcium ion homeostasis"/>
    <property type="evidence" value="ECO:0007669"/>
    <property type="project" value="InterPro"/>
</dbReference>
<evidence type="ECO:0000256" key="2">
    <source>
        <dbReference type="ARBA" id="ARBA00005653"/>
    </source>
</evidence>
<sequence>MALRKTLAERLFNISKISTQALTNCRISSTSAATRIPQNPSKSNIAPDPGDNGGIFRRFLHKRAIFHPTISPLGGENLLEKLKTIDIAKDRIRLDGLSPPPIMSEPAEKAEVLTVEETRKLLRAVQLEMVKERLRKIENSWILYSDFIQVCREACSDPEQGSQFAKLLDQSGNVIVLGNMVFLRPEQVMKAIGGLIPLPGINPNDPRRKELEEMEKQKAAIDEIADGLVRRELWCGLGYMVVQTAGFMRLTFWELSWDVMEPICFYVTSMYFMAGYTFFLRTSKEPSFEGFYQSRFNAKLKKLVKVHNFDLERYNELRKNFSQSGKNPLPSSSTSFDHFGKMKIDDANLD</sequence>
<accession>A0AAD9XDB5</accession>
<comment type="similarity">
    <text evidence="2">Belongs to the MCU (TC 1.A.77) family.</text>
</comment>
<keyword evidence="9" id="KW-0472">Membrane</keyword>
<dbReference type="EMBL" id="JANJYI010000003">
    <property type="protein sequence ID" value="KAK2657290.1"/>
    <property type="molecule type" value="Genomic_DNA"/>
</dbReference>
<organism evidence="11 12">
    <name type="scientific">Dipteronia dyeriana</name>
    <dbReference type="NCBI Taxonomy" id="168575"/>
    <lineage>
        <taxon>Eukaryota</taxon>
        <taxon>Viridiplantae</taxon>
        <taxon>Streptophyta</taxon>
        <taxon>Embryophyta</taxon>
        <taxon>Tracheophyta</taxon>
        <taxon>Spermatophyta</taxon>
        <taxon>Magnoliopsida</taxon>
        <taxon>eudicotyledons</taxon>
        <taxon>Gunneridae</taxon>
        <taxon>Pentapetalae</taxon>
        <taxon>rosids</taxon>
        <taxon>malvids</taxon>
        <taxon>Sapindales</taxon>
        <taxon>Sapindaceae</taxon>
        <taxon>Hippocastanoideae</taxon>
        <taxon>Acereae</taxon>
        <taxon>Dipteronia</taxon>
    </lineage>
</organism>
<evidence type="ECO:0000256" key="5">
    <source>
        <dbReference type="ARBA" id="ARBA00022692"/>
    </source>
</evidence>
<evidence type="ECO:0000256" key="9">
    <source>
        <dbReference type="ARBA" id="ARBA00023136"/>
    </source>
</evidence>
<keyword evidence="3" id="KW-0813">Transport</keyword>
<dbReference type="InterPro" id="IPR039055">
    <property type="entry name" value="MCU_fam"/>
</dbReference>
<keyword evidence="7" id="KW-1133">Transmembrane helix</keyword>
<evidence type="ECO:0000256" key="1">
    <source>
        <dbReference type="ARBA" id="ARBA00004141"/>
    </source>
</evidence>
<dbReference type="Proteomes" id="UP001280121">
    <property type="component" value="Unassembled WGS sequence"/>
</dbReference>
<feature type="domain" description="Calcium uniporter protein C-terminal" evidence="10">
    <location>
        <begin position="159"/>
        <end position="317"/>
    </location>
</feature>
<keyword evidence="4" id="KW-0109">Calcium transport</keyword>